<dbReference type="KEGG" id="plad:PPGU16_81770"/>
<dbReference type="EMBL" id="AP023177">
    <property type="protein sequence ID" value="BCF95110.1"/>
    <property type="molecule type" value="Genomic_DNA"/>
</dbReference>
<dbReference type="AlphaFoldDB" id="A0A7I8C5E7"/>
<evidence type="ECO:0000313" key="2">
    <source>
        <dbReference type="Proteomes" id="UP000510888"/>
    </source>
</evidence>
<evidence type="ECO:0000313" key="1">
    <source>
        <dbReference type="EMBL" id="BCF95110.1"/>
    </source>
</evidence>
<protein>
    <submittedName>
        <fullName evidence="1">Uncharacterized protein</fullName>
    </submittedName>
</protein>
<reference evidence="1 2" key="1">
    <citation type="journal article" date="2020" name="Genes (Basel)">
        <title>Genomic Comparison of Insect Gut Symbionts from Divergent Burkholderia Subclades.</title>
        <authorList>
            <person name="Takeshita K."/>
            <person name="Kikuchi Y."/>
        </authorList>
    </citation>
    <scope>NUCLEOTIDE SEQUENCE [LARGE SCALE GENOMIC DNA]</scope>
    <source>
        <strain evidence="1 2">PGU16</strain>
        <plasmid evidence="1 2">PPGU16_p2</plasmid>
    </source>
</reference>
<dbReference type="RefSeq" id="WP_167306622.1">
    <property type="nucleotide sequence ID" value="NZ_AP023177.1"/>
</dbReference>
<accession>A0A7I8C5E7</accession>
<geneLocation type="plasmid" evidence="1 2">
    <name>PPGU16_p2</name>
</geneLocation>
<gene>
    <name evidence="1" type="ORF">PPGU16_81770</name>
</gene>
<proteinExistence type="predicted"/>
<sequence length="57" mass="6638">MAEQKADDTNSAIERLLREIDLLDRLEREGHLVTNGPQLRRQLKATLEHLRARVMTD</sequence>
<name>A0A7I8C5E7_9BURK</name>
<keyword evidence="2" id="KW-1185">Reference proteome</keyword>
<keyword evidence="1" id="KW-0614">Plasmid</keyword>
<organism evidence="1 2">
    <name type="scientific">Paraburkholderia largidicola</name>
    <dbReference type="NCBI Taxonomy" id="3014751"/>
    <lineage>
        <taxon>Bacteria</taxon>
        <taxon>Pseudomonadati</taxon>
        <taxon>Pseudomonadota</taxon>
        <taxon>Betaproteobacteria</taxon>
        <taxon>Burkholderiales</taxon>
        <taxon>Burkholderiaceae</taxon>
        <taxon>Paraburkholderia</taxon>
    </lineage>
</organism>
<dbReference type="Proteomes" id="UP000510888">
    <property type="component" value="Plasmid PPGU16_p2"/>
</dbReference>